<organism evidence="2 3">
    <name type="scientific">Araneus ventricosus</name>
    <name type="common">Orbweaver spider</name>
    <name type="synonym">Epeira ventricosa</name>
    <dbReference type="NCBI Taxonomy" id="182803"/>
    <lineage>
        <taxon>Eukaryota</taxon>
        <taxon>Metazoa</taxon>
        <taxon>Ecdysozoa</taxon>
        <taxon>Arthropoda</taxon>
        <taxon>Chelicerata</taxon>
        <taxon>Arachnida</taxon>
        <taxon>Araneae</taxon>
        <taxon>Araneomorphae</taxon>
        <taxon>Entelegynae</taxon>
        <taxon>Araneoidea</taxon>
        <taxon>Araneidae</taxon>
        <taxon>Araneus</taxon>
    </lineage>
</organism>
<reference evidence="2 3" key="1">
    <citation type="journal article" date="2019" name="Sci. Rep.">
        <title>Orb-weaving spider Araneus ventricosus genome elucidates the spidroin gene catalogue.</title>
        <authorList>
            <person name="Kono N."/>
            <person name="Nakamura H."/>
            <person name="Ohtoshi R."/>
            <person name="Moran D.A.P."/>
            <person name="Shinohara A."/>
            <person name="Yoshida Y."/>
            <person name="Fujiwara M."/>
            <person name="Mori M."/>
            <person name="Tomita M."/>
            <person name="Arakawa K."/>
        </authorList>
    </citation>
    <scope>NUCLEOTIDE SEQUENCE [LARGE SCALE GENOMIC DNA]</scope>
</reference>
<evidence type="ECO:0000313" key="2">
    <source>
        <dbReference type="EMBL" id="GBN55494.1"/>
    </source>
</evidence>
<sequence>MSGITFDKAKFSVGLGDNVVNMLGEIKYSVKSNTKQHLGYSRADLVILNRGKKARTTPEQAPSCPNFCHTSGRTFGPDGFNVHQTRLYGGSSMEQGLELGALRQRSRYFTTRPSRFPQIAKKPCPVQWLVRLPPNSMNAGSIPDSEEFEVLSQSATKSIDKLLLSAISGKVNALSFFSLHCKRSGIIRIDWQKRKRLHWILSSGPSAGQRAVQNIPQISDNREKNRYFRPQNRSAERGKPSNKFPN</sequence>
<keyword evidence="3" id="KW-1185">Reference proteome</keyword>
<dbReference type="AlphaFoldDB" id="A0A4Y2PWC8"/>
<comment type="caution">
    <text evidence="2">The sequence shown here is derived from an EMBL/GenBank/DDBJ whole genome shotgun (WGS) entry which is preliminary data.</text>
</comment>
<feature type="compositionally biased region" description="Polar residues" evidence="1">
    <location>
        <begin position="210"/>
        <end position="219"/>
    </location>
</feature>
<proteinExistence type="predicted"/>
<evidence type="ECO:0000256" key="1">
    <source>
        <dbReference type="SAM" id="MobiDB-lite"/>
    </source>
</evidence>
<evidence type="ECO:0000313" key="3">
    <source>
        <dbReference type="Proteomes" id="UP000499080"/>
    </source>
</evidence>
<feature type="region of interest" description="Disordered" evidence="1">
    <location>
        <begin position="210"/>
        <end position="246"/>
    </location>
</feature>
<dbReference type="Proteomes" id="UP000499080">
    <property type="component" value="Unassembled WGS sequence"/>
</dbReference>
<accession>A0A4Y2PWC8</accession>
<dbReference type="EMBL" id="BGPR01012302">
    <property type="protein sequence ID" value="GBN55494.1"/>
    <property type="molecule type" value="Genomic_DNA"/>
</dbReference>
<name>A0A4Y2PWC8_ARAVE</name>
<protein>
    <submittedName>
        <fullName evidence="2">Uncharacterized protein</fullName>
    </submittedName>
</protein>
<gene>
    <name evidence="2" type="ORF">AVEN_239105_1</name>
</gene>